<name>A0ABQ3WPI6_9ACTN</name>
<gene>
    <name evidence="2" type="ORF">Aca07nite_54560</name>
</gene>
<evidence type="ECO:0008006" key="3">
    <source>
        <dbReference type="Google" id="ProtNLM"/>
    </source>
</evidence>
<dbReference type="Gene3D" id="1.25.10.10">
    <property type="entry name" value="Leucine-rich Repeat Variant"/>
    <property type="match status" value="3"/>
</dbReference>
<feature type="region of interest" description="Disordered" evidence="1">
    <location>
        <begin position="167"/>
        <end position="189"/>
    </location>
</feature>
<comment type="caution">
    <text evidence="2">The sequence shown here is derived from an EMBL/GenBank/DDBJ whole genome shotgun (WGS) entry which is preliminary data.</text>
</comment>
<evidence type="ECO:0000256" key="1">
    <source>
        <dbReference type="SAM" id="MobiDB-lite"/>
    </source>
</evidence>
<feature type="region of interest" description="Disordered" evidence="1">
    <location>
        <begin position="322"/>
        <end position="397"/>
    </location>
</feature>
<organism evidence="2">
    <name type="scientific">Actinoplanes campanulatus</name>
    <dbReference type="NCBI Taxonomy" id="113559"/>
    <lineage>
        <taxon>Bacteria</taxon>
        <taxon>Bacillati</taxon>
        <taxon>Actinomycetota</taxon>
        <taxon>Actinomycetes</taxon>
        <taxon>Micromonosporales</taxon>
        <taxon>Micromonosporaceae</taxon>
        <taxon>Actinoplanes</taxon>
    </lineage>
</organism>
<reference evidence="2" key="1">
    <citation type="submission" date="2021-01" db="EMBL/GenBank/DDBJ databases">
        <title>Whole genome shotgun sequence of Actinoplanes capillaceus NBRC 16408.</title>
        <authorList>
            <person name="Komaki H."/>
            <person name="Tamura T."/>
        </authorList>
    </citation>
    <scope>NUCLEOTIDE SEQUENCE [LARGE SCALE GENOMIC DNA]</scope>
    <source>
        <strain evidence="2">NBRC 16408</strain>
    </source>
</reference>
<protein>
    <recommendedName>
        <fullName evidence="3">Leucine rich repeat variant</fullName>
    </recommendedName>
</protein>
<sequence>MEDALTADPVRDRLRALACNPALPAGTLLILAGDERVGPRHVTARREWADEAFDALATHPDPAVREALAQSPGATGEQRARLAGDLSIDVLHALLEGPRTRWADPLPHWVHRRLAEHPERLVRDMLTFLPGTPPDVLNRLTRDPYPRIAEAARELLERKPFQEPTMGRDQAVAHASGDSPWNRAQAAADPELPQSWVRRLAADPSPRVRLAVSVRPELDEDERAAIDCPVPADAPVPGWMVAAGPSELRRCALSRHLLLRRGAAGHPDLPADLIAVLAGDGDPLVRLALCSHQAAAPGELVLRTYLETGEEDLLAHPAFPRAGLAAHTNPPSERTGLAVHADPPSGRTGLAGNADHPSERDGLAVHADPLSGRDGLAAHADPPSSGQAGLAGYADHPSGRARALARLDPEAPAALIDRLSRDPDPYVRAFLADDPRLPAARVVELLADPEIHGRAAANPNLPHSQILRILAEADL</sequence>
<accession>A0ABQ3WPI6</accession>
<dbReference type="RefSeq" id="WP_204298280.1">
    <property type="nucleotide sequence ID" value="NZ_BAAAGQ010000014.1"/>
</dbReference>
<evidence type="ECO:0000313" key="2">
    <source>
        <dbReference type="EMBL" id="GID48181.1"/>
    </source>
</evidence>
<proteinExistence type="predicted"/>
<dbReference type="InterPro" id="IPR011989">
    <property type="entry name" value="ARM-like"/>
</dbReference>
<dbReference type="EMBL" id="BOMF01000103">
    <property type="protein sequence ID" value="GID48181.1"/>
    <property type="molecule type" value="Genomic_DNA"/>
</dbReference>